<keyword evidence="3" id="KW-0479">Metal-binding</keyword>
<dbReference type="InterPro" id="IPR017927">
    <property type="entry name" value="FAD-bd_FR_type"/>
</dbReference>
<evidence type="ECO:0000256" key="1">
    <source>
        <dbReference type="ARBA" id="ARBA00022630"/>
    </source>
</evidence>
<dbReference type="GO" id="GO:0046872">
    <property type="term" value="F:metal ion binding"/>
    <property type="evidence" value="ECO:0007669"/>
    <property type="project" value="UniProtKB-KW"/>
</dbReference>
<dbReference type="SUPFAM" id="SSF54292">
    <property type="entry name" value="2Fe-2S ferredoxin-like"/>
    <property type="match status" value="1"/>
</dbReference>
<sequence length="326" mass="35581">MNCDTPLKLRVSEFTAEARDVVSIELRAPEGGPLPPFEPGAHLELQLPGGLRRHYSLCNDPRERERYLIAVGRAPASRGGSRHIHQQLRVGDVLTATALRNNFPLQAGAPRYRFIAGGIGITPLLAMIHACEARGAEWSLLYCVRSRSRAAFQELLACWPQRVSWHADDEHAGRPLDLEAALAAPAEGEQLYCCGPDGLMQAVRKRATGWVPEQLHFEWFSAPAETPASSPAEAAAGPRPFQLVLRQQGITLEVPAHLSILETLEANGLALPCACREGLCRTCETAVCAGEVEHRDYVLSEAERAAGKSMMICVSRARGEVLELDL</sequence>
<dbReference type="PANTHER" id="PTHR47354:SF1">
    <property type="entry name" value="CARNITINE MONOOXYGENASE REDUCTASE SUBUNIT"/>
    <property type="match status" value="1"/>
</dbReference>
<dbReference type="AlphaFoldDB" id="A0A4V3BMC2"/>
<evidence type="ECO:0000313" key="9">
    <source>
        <dbReference type="EMBL" id="TDN50002.1"/>
    </source>
</evidence>
<dbReference type="InterPro" id="IPR050415">
    <property type="entry name" value="MRET"/>
</dbReference>
<dbReference type="Pfam" id="PF00175">
    <property type="entry name" value="NAD_binding_1"/>
    <property type="match status" value="1"/>
</dbReference>
<dbReference type="GO" id="GO:0016491">
    <property type="term" value="F:oxidoreductase activity"/>
    <property type="evidence" value="ECO:0007669"/>
    <property type="project" value="UniProtKB-KW"/>
</dbReference>
<keyword evidence="1" id="KW-0285">Flavoprotein</keyword>
<dbReference type="EMBL" id="SNVV01000010">
    <property type="protein sequence ID" value="TDN50002.1"/>
    <property type="molecule type" value="Genomic_DNA"/>
</dbReference>
<dbReference type="InterPro" id="IPR017938">
    <property type="entry name" value="Riboflavin_synthase-like_b-brl"/>
</dbReference>
<dbReference type="InterPro" id="IPR001041">
    <property type="entry name" value="2Fe-2S_ferredoxin-type"/>
</dbReference>
<evidence type="ECO:0000256" key="2">
    <source>
        <dbReference type="ARBA" id="ARBA00022714"/>
    </source>
</evidence>
<evidence type="ECO:0000259" key="7">
    <source>
        <dbReference type="PROSITE" id="PS51085"/>
    </source>
</evidence>
<feature type="domain" description="2Fe-2S ferredoxin-type" evidence="7">
    <location>
        <begin position="239"/>
        <end position="326"/>
    </location>
</feature>
<dbReference type="InterPro" id="IPR012675">
    <property type="entry name" value="Beta-grasp_dom_sf"/>
</dbReference>
<dbReference type="InterPro" id="IPR039261">
    <property type="entry name" value="FNR_nucleotide-bd"/>
</dbReference>
<dbReference type="CDD" id="cd06185">
    <property type="entry name" value="PDR_like"/>
    <property type="match status" value="1"/>
</dbReference>
<evidence type="ECO:0000256" key="4">
    <source>
        <dbReference type="ARBA" id="ARBA00023002"/>
    </source>
</evidence>
<dbReference type="Proteomes" id="UP000295129">
    <property type="component" value="Unassembled WGS sequence"/>
</dbReference>
<evidence type="ECO:0000256" key="3">
    <source>
        <dbReference type="ARBA" id="ARBA00022723"/>
    </source>
</evidence>
<protein>
    <submittedName>
        <fullName evidence="9">Ferredoxin-NADP reductase</fullName>
    </submittedName>
</protein>
<name>A0A4V3BMC2_9RHOO</name>
<accession>A0A4V3BMC2</accession>
<organism evidence="9 10">
    <name type="scientific">Azoarcus indigens</name>
    <dbReference type="NCBI Taxonomy" id="29545"/>
    <lineage>
        <taxon>Bacteria</taxon>
        <taxon>Pseudomonadati</taxon>
        <taxon>Pseudomonadota</taxon>
        <taxon>Betaproteobacteria</taxon>
        <taxon>Rhodocyclales</taxon>
        <taxon>Zoogloeaceae</taxon>
        <taxon>Azoarcus</taxon>
    </lineage>
</organism>
<dbReference type="SUPFAM" id="SSF63380">
    <property type="entry name" value="Riboflavin synthase domain-like"/>
    <property type="match status" value="1"/>
</dbReference>
<evidence type="ECO:0000313" key="10">
    <source>
        <dbReference type="Proteomes" id="UP000295129"/>
    </source>
</evidence>
<reference evidence="9 10" key="1">
    <citation type="submission" date="2019-03" db="EMBL/GenBank/DDBJ databases">
        <title>Genomic Encyclopedia of Type Strains, Phase IV (KMG-IV): sequencing the most valuable type-strain genomes for metagenomic binning, comparative biology and taxonomic classification.</title>
        <authorList>
            <person name="Goeker M."/>
        </authorList>
    </citation>
    <scope>NUCLEOTIDE SEQUENCE [LARGE SCALE GENOMIC DNA]</scope>
    <source>
        <strain evidence="9 10">DSM 12121</strain>
    </source>
</reference>
<keyword evidence="4" id="KW-0560">Oxidoreductase</keyword>
<dbReference type="Gene3D" id="2.40.30.10">
    <property type="entry name" value="Translation factors"/>
    <property type="match status" value="1"/>
</dbReference>
<comment type="caution">
    <text evidence="9">The sequence shown here is derived from an EMBL/GenBank/DDBJ whole genome shotgun (WGS) entry which is preliminary data.</text>
</comment>
<keyword evidence="10" id="KW-1185">Reference proteome</keyword>
<dbReference type="PANTHER" id="PTHR47354">
    <property type="entry name" value="NADH OXIDOREDUCTASE HCR"/>
    <property type="match status" value="1"/>
</dbReference>
<evidence type="ECO:0000256" key="6">
    <source>
        <dbReference type="ARBA" id="ARBA00023014"/>
    </source>
</evidence>
<dbReference type="PROSITE" id="PS51384">
    <property type="entry name" value="FAD_FR"/>
    <property type="match status" value="1"/>
</dbReference>
<proteinExistence type="predicted"/>
<dbReference type="InterPro" id="IPR001433">
    <property type="entry name" value="OxRdtase_FAD/NAD-bd"/>
</dbReference>
<dbReference type="InterPro" id="IPR036010">
    <property type="entry name" value="2Fe-2S_ferredoxin-like_sf"/>
</dbReference>
<dbReference type="Gene3D" id="3.40.50.80">
    <property type="entry name" value="Nucleotide-binding domain of ferredoxin-NADP reductase (FNR) module"/>
    <property type="match status" value="1"/>
</dbReference>
<dbReference type="Gene3D" id="3.10.20.30">
    <property type="match status" value="1"/>
</dbReference>
<keyword evidence="5" id="KW-0408">Iron</keyword>
<keyword evidence="6" id="KW-0411">Iron-sulfur</keyword>
<dbReference type="Pfam" id="PF00111">
    <property type="entry name" value="Fer2"/>
    <property type="match status" value="1"/>
</dbReference>
<feature type="domain" description="FAD-binding FR-type" evidence="8">
    <location>
        <begin position="4"/>
        <end position="106"/>
    </location>
</feature>
<dbReference type="PROSITE" id="PS51085">
    <property type="entry name" value="2FE2S_FER_2"/>
    <property type="match status" value="1"/>
</dbReference>
<evidence type="ECO:0000259" key="8">
    <source>
        <dbReference type="PROSITE" id="PS51384"/>
    </source>
</evidence>
<dbReference type="RefSeq" id="WP_133592040.1">
    <property type="nucleotide sequence ID" value="NZ_SNVV01000010.1"/>
</dbReference>
<keyword evidence="2" id="KW-0001">2Fe-2S</keyword>
<dbReference type="SUPFAM" id="SSF52343">
    <property type="entry name" value="Ferredoxin reductase-like, C-terminal NADP-linked domain"/>
    <property type="match status" value="1"/>
</dbReference>
<evidence type="ECO:0000256" key="5">
    <source>
        <dbReference type="ARBA" id="ARBA00023004"/>
    </source>
</evidence>
<dbReference type="CDD" id="cd00207">
    <property type="entry name" value="fer2"/>
    <property type="match status" value="1"/>
</dbReference>
<dbReference type="GO" id="GO:0051537">
    <property type="term" value="F:2 iron, 2 sulfur cluster binding"/>
    <property type="evidence" value="ECO:0007669"/>
    <property type="project" value="UniProtKB-KW"/>
</dbReference>
<gene>
    <name evidence="9" type="ORF">C7389_11096</name>
</gene>
<dbReference type="OrthoDB" id="544091at2"/>
<dbReference type="PRINTS" id="PR00409">
    <property type="entry name" value="PHDIOXRDTASE"/>
</dbReference>